<reference evidence="2 3" key="1">
    <citation type="submission" date="2019-10" db="EMBL/GenBank/DDBJ databases">
        <authorList>
            <person name="Nie G."/>
            <person name="Ming H."/>
            <person name="Yi B."/>
        </authorList>
    </citation>
    <scope>NUCLEOTIDE SEQUENCE [LARGE SCALE GENOMIC DNA]</scope>
    <source>
        <strain evidence="2 3">CFH 90414</strain>
    </source>
</reference>
<dbReference type="InterPro" id="IPR000073">
    <property type="entry name" value="AB_hydrolase_1"/>
</dbReference>
<feature type="domain" description="AB hydrolase-1" evidence="1">
    <location>
        <begin position="32"/>
        <end position="278"/>
    </location>
</feature>
<evidence type="ECO:0000259" key="1">
    <source>
        <dbReference type="Pfam" id="PF12697"/>
    </source>
</evidence>
<keyword evidence="2" id="KW-0378">Hydrolase</keyword>
<sequence>MNTTAATTTDIVLTEAELAFIADANAKPTPAVVFVHGLWLHASSWEPWVARFRGLGLAAFAPGWPGDGATAAETREHPERVAGVGLDAVVARYRAVIDRLERRPILIGHSFGGLIVQLLLGQGYGAAAIAIDPAQGKGVWALPPVQLWNALPVLGNPTQFRGANMPSQARFAQAFGNRLSREESDALYAAVVIPSPGRPLFEAGAANLAPHSPAAVAVDADRGPLLVIGGGKDRTVPASTARRVFRTYRHATTVNEYKEFPDRGHSLVLDSGWREIADYAVEWLRFVGVVEPEAAGDAANAPAAEAAPTEAVA</sequence>
<proteinExistence type="predicted"/>
<dbReference type="InterPro" id="IPR029058">
    <property type="entry name" value="AB_hydrolase_fold"/>
</dbReference>
<evidence type="ECO:0000313" key="2">
    <source>
        <dbReference type="EMBL" id="MRG60359.1"/>
    </source>
</evidence>
<dbReference type="Pfam" id="PF12697">
    <property type="entry name" value="Abhydrolase_6"/>
    <property type="match status" value="1"/>
</dbReference>
<dbReference type="SUPFAM" id="SSF53474">
    <property type="entry name" value="alpha/beta-Hydrolases"/>
    <property type="match status" value="1"/>
</dbReference>
<dbReference type="InterPro" id="IPR050228">
    <property type="entry name" value="Carboxylesterase_BioH"/>
</dbReference>
<protein>
    <submittedName>
        <fullName evidence="2">Alpha/beta fold hydrolase</fullName>
    </submittedName>
</protein>
<comment type="caution">
    <text evidence="2">The sequence shown here is derived from an EMBL/GenBank/DDBJ whole genome shotgun (WGS) entry which is preliminary data.</text>
</comment>
<dbReference type="EMBL" id="WJIF01000005">
    <property type="protein sequence ID" value="MRG60359.1"/>
    <property type="molecule type" value="Genomic_DNA"/>
</dbReference>
<dbReference type="PANTHER" id="PTHR43194">
    <property type="entry name" value="HYDROLASE ALPHA/BETA FOLD FAMILY"/>
    <property type="match status" value="1"/>
</dbReference>
<keyword evidence="3" id="KW-1185">Reference proteome</keyword>
<dbReference type="AlphaFoldDB" id="A0A6I2F6W1"/>
<accession>A0A6I2F6W1</accession>
<dbReference type="GO" id="GO:0016787">
    <property type="term" value="F:hydrolase activity"/>
    <property type="evidence" value="ECO:0007669"/>
    <property type="project" value="UniProtKB-KW"/>
</dbReference>
<dbReference type="RefSeq" id="WP_153684803.1">
    <property type="nucleotide sequence ID" value="NZ_WJIF01000005.1"/>
</dbReference>
<organism evidence="2 3">
    <name type="scientific">Agromyces agglutinans</name>
    <dbReference type="NCBI Taxonomy" id="2662258"/>
    <lineage>
        <taxon>Bacteria</taxon>
        <taxon>Bacillati</taxon>
        <taxon>Actinomycetota</taxon>
        <taxon>Actinomycetes</taxon>
        <taxon>Micrococcales</taxon>
        <taxon>Microbacteriaceae</taxon>
        <taxon>Agromyces</taxon>
    </lineage>
</organism>
<name>A0A6I2F6W1_9MICO</name>
<dbReference type="Gene3D" id="3.40.50.1820">
    <property type="entry name" value="alpha/beta hydrolase"/>
    <property type="match status" value="1"/>
</dbReference>
<dbReference type="Proteomes" id="UP000431080">
    <property type="component" value="Unassembled WGS sequence"/>
</dbReference>
<evidence type="ECO:0000313" key="3">
    <source>
        <dbReference type="Proteomes" id="UP000431080"/>
    </source>
</evidence>
<dbReference type="PANTHER" id="PTHR43194:SF2">
    <property type="entry name" value="PEROXISOMAL MEMBRANE PROTEIN LPX1"/>
    <property type="match status" value="1"/>
</dbReference>
<gene>
    <name evidence="2" type="ORF">GE115_10850</name>
</gene>